<sequence length="334" mass="38731">MKIKRLVIENFKSIERIELIEPNPFTVFVGPNGSGKSNIFEALEFHIPQTDVGEKLRLFGGADYLQNRLIDNSSNYRFQIETDTFVWARNSSYQTISELDANKLLVEVGLVAFDEQSLIKNEERYLDFARRFSRIFVGNEKLLRKRFIDDSSLNGAATNLEKVLKRVLTDIILKNEFFEWLALFVPEFKSVEVIKNQYSTDETLLWYEQFSDKPFTKNLISDGTYNILALLTAVYQSDDRPQFLCIEEPENGLHPQVAGELVDFFRTMCEERGHYIWLNTHSQTMASRVRPEELVVVDKKQGSTRIRQFNGDDLKGWRMDEAWLTNALGGGLPW</sequence>
<proteinExistence type="predicted"/>
<feature type="domain" description="ATPase AAA-type core" evidence="1">
    <location>
        <begin position="25"/>
        <end position="282"/>
    </location>
</feature>
<dbReference type="OrthoDB" id="9805802at2"/>
<dbReference type="Pfam" id="PF13304">
    <property type="entry name" value="AAA_21"/>
    <property type="match status" value="1"/>
</dbReference>
<protein>
    <submittedName>
        <fullName evidence="2">Chromosome segregation protein SMC</fullName>
    </submittedName>
</protein>
<keyword evidence="3" id="KW-1185">Reference proteome</keyword>
<dbReference type="InterPro" id="IPR027417">
    <property type="entry name" value="P-loop_NTPase"/>
</dbReference>
<organism evidence="2 3">
    <name type="scientific">Arsenicibacter rosenii</name>
    <dbReference type="NCBI Taxonomy" id="1750698"/>
    <lineage>
        <taxon>Bacteria</taxon>
        <taxon>Pseudomonadati</taxon>
        <taxon>Bacteroidota</taxon>
        <taxon>Cytophagia</taxon>
        <taxon>Cytophagales</taxon>
        <taxon>Spirosomataceae</taxon>
        <taxon>Arsenicibacter</taxon>
    </lineage>
</organism>
<dbReference type="Gene3D" id="3.40.50.300">
    <property type="entry name" value="P-loop containing nucleotide triphosphate hydrolases"/>
    <property type="match status" value="1"/>
</dbReference>
<dbReference type="SUPFAM" id="SSF52540">
    <property type="entry name" value="P-loop containing nucleoside triphosphate hydrolases"/>
    <property type="match status" value="1"/>
</dbReference>
<dbReference type="RefSeq" id="WP_071501619.1">
    <property type="nucleotide sequence ID" value="NZ_MORL01000001.1"/>
</dbReference>
<dbReference type="InterPro" id="IPR014555">
    <property type="entry name" value="RecF-like"/>
</dbReference>
<name>A0A1S2VS56_9BACT</name>
<evidence type="ECO:0000313" key="3">
    <source>
        <dbReference type="Proteomes" id="UP000181790"/>
    </source>
</evidence>
<dbReference type="PANTHER" id="PTHR32182:SF22">
    <property type="entry name" value="ATP-DEPENDENT ENDONUCLEASE, OLD FAMILY-RELATED"/>
    <property type="match status" value="1"/>
</dbReference>
<dbReference type="AlphaFoldDB" id="A0A1S2VS56"/>
<comment type="caution">
    <text evidence="2">The sequence shown here is derived from an EMBL/GenBank/DDBJ whole genome shotgun (WGS) entry which is preliminary data.</text>
</comment>
<reference evidence="2 3" key="1">
    <citation type="submission" date="2016-10" db="EMBL/GenBank/DDBJ databases">
        <title>Arsenicibacter rosenii gen. nov., sp. nov., an efficient arsenic-methylating bacterium isolated from an arsenic-contaminated paddy soil.</title>
        <authorList>
            <person name="Huang K."/>
        </authorList>
    </citation>
    <scope>NUCLEOTIDE SEQUENCE [LARGE SCALE GENOMIC DNA]</scope>
    <source>
        <strain evidence="2 3">SM-1</strain>
    </source>
</reference>
<evidence type="ECO:0000313" key="2">
    <source>
        <dbReference type="EMBL" id="OIN61116.1"/>
    </source>
</evidence>
<dbReference type="Proteomes" id="UP000181790">
    <property type="component" value="Unassembled WGS sequence"/>
</dbReference>
<accession>A0A1S2VS56</accession>
<dbReference type="GO" id="GO:0006302">
    <property type="term" value="P:double-strand break repair"/>
    <property type="evidence" value="ECO:0007669"/>
    <property type="project" value="TreeGrafter"/>
</dbReference>
<dbReference type="EMBL" id="MORL01000001">
    <property type="protein sequence ID" value="OIN61116.1"/>
    <property type="molecule type" value="Genomic_DNA"/>
</dbReference>
<evidence type="ECO:0000259" key="1">
    <source>
        <dbReference type="Pfam" id="PF13304"/>
    </source>
</evidence>
<dbReference type="PIRSF" id="PIRSF029347">
    <property type="entry name" value="RecF"/>
    <property type="match status" value="1"/>
</dbReference>
<gene>
    <name evidence="2" type="ORF">BLX24_03365</name>
</gene>
<dbReference type="GO" id="GO:0016887">
    <property type="term" value="F:ATP hydrolysis activity"/>
    <property type="evidence" value="ECO:0007669"/>
    <property type="project" value="InterPro"/>
</dbReference>
<dbReference type="GO" id="GO:0005524">
    <property type="term" value="F:ATP binding"/>
    <property type="evidence" value="ECO:0007669"/>
    <property type="project" value="InterPro"/>
</dbReference>
<dbReference type="GO" id="GO:0000731">
    <property type="term" value="P:DNA synthesis involved in DNA repair"/>
    <property type="evidence" value="ECO:0007669"/>
    <property type="project" value="TreeGrafter"/>
</dbReference>
<dbReference type="InterPro" id="IPR003959">
    <property type="entry name" value="ATPase_AAA_core"/>
</dbReference>
<dbReference type="PANTHER" id="PTHR32182">
    <property type="entry name" value="DNA REPLICATION AND REPAIR PROTEIN RECF"/>
    <property type="match status" value="1"/>
</dbReference>